<evidence type="ECO:0000313" key="2">
    <source>
        <dbReference type="EMBL" id="CAI4012742.1"/>
    </source>
</evidence>
<dbReference type="AlphaFoldDB" id="A0A9P1DLY1"/>
<proteinExistence type="predicted"/>
<evidence type="ECO:0000313" key="4">
    <source>
        <dbReference type="Proteomes" id="UP001152797"/>
    </source>
</evidence>
<reference evidence="2" key="1">
    <citation type="submission" date="2022-10" db="EMBL/GenBank/DDBJ databases">
        <authorList>
            <person name="Chen Y."/>
            <person name="Dougan E. K."/>
            <person name="Chan C."/>
            <person name="Rhodes N."/>
            <person name="Thang M."/>
        </authorList>
    </citation>
    <scope>NUCLEOTIDE SEQUENCE</scope>
</reference>
<gene>
    <name evidence="2" type="ORF">C1SCF055_LOCUS37772</name>
</gene>
<name>A0A9P1DLY1_9DINO</name>
<accession>A0A9P1DLY1</accession>
<evidence type="ECO:0000256" key="1">
    <source>
        <dbReference type="SAM" id="MobiDB-lite"/>
    </source>
</evidence>
<comment type="caution">
    <text evidence="2">The sequence shown here is derived from an EMBL/GenBank/DDBJ whole genome shotgun (WGS) entry which is preliminary data.</text>
</comment>
<organism evidence="2">
    <name type="scientific">Cladocopium goreaui</name>
    <dbReference type="NCBI Taxonomy" id="2562237"/>
    <lineage>
        <taxon>Eukaryota</taxon>
        <taxon>Sar</taxon>
        <taxon>Alveolata</taxon>
        <taxon>Dinophyceae</taxon>
        <taxon>Suessiales</taxon>
        <taxon>Symbiodiniaceae</taxon>
        <taxon>Cladocopium</taxon>
    </lineage>
</organism>
<dbReference type="EMBL" id="CAMXCT030005558">
    <property type="protein sequence ID" value="CAL4800054.1"/>
    <property type="molecule type" value="Genomic_DNA"/>
</dbReference>
<feature type="region of interest" description="Disordered" evidence="1">
    <location>
        <begin position="182"/>
        <end position="233"/>
    </location>
</feature>
<keyword evidence="4" id="KW-1185">Reference proteome</keyword>
<dbReference type="OrthoDB" id="410234at2759"/>
<dbReference type="EMBL" id="CAMXCT010005558">
    <property type="protein sequence ID" value="CAI4012742.1"/>
    <property type="molecule type" value="Genomic_DNA"/>
</dbReference>
<evidence type="ECO:0000313" key="3">
    <source>
        <dbReference type="EMBL" id="CAL4800054.1"/>
    </source>
</evidence>
<dbReference type="Proteomes" id="UP001152797">
    <property type="component" value="Unassembled WGS sequence"/>
</dbReference>
<feature type="compositionally biased region" description="Basic residues" evidence="1">
    <location>
        <begin position="182"/>
        <end position="191"/>
    </location>
</feature>
<sequence>MASLAETQPTETQEQVNATESSCVKCGLATTLNDGAVQRGHGLQCRSCNNVYQILYRHLGGLPPSFQGMSTEEQGNFFKSTGKNVATTPKNGRWSLVKKNLVTSMVSFKRQQTTTSLTKDFFPLSVWKVKGFDTKEIEAKGERRDDDVFGETWSAPLLSIKIDDIVGSVEKELAERELALKHAKGKKRGKASSKTSEANAVTVDDNEDVWSIPSDDENAGRASNSGPEGAAPA</sequence>
<reference evidence="3 4" key="2">
    <citation type="submission" date="2024-05" db="EMBL/GenBank/DDBJ databases">
        <authorList>
            <person name="Chen Y."/>
            <person name="Shah S."/>
            <person name="Dougan E. K."/>
            <person name="Thang M."/>
            <person name="Chan C."/>
        </authorList>
    </citation>
    <scope>NUCLEOTIDE SEQUENCE [LARGE SCALE GENOMIC DNA]</scope>
</reference>
<dbReference type="EMBL" id="CAMXCT020005558">
    <property type="protein sequence ID" value="CAL1166117.1"/>
    <property type="molecule type" value="Genomic_DNA"/>
</dbReference>
<protein>
    <submittedName>
        <fullName evidence="2">Uncharacterized protein</fullName>
    </submittedName>
</protein>